<dbReference type="PANTHER" id="PTHR33710:SF35">
    <property type="entry name" value="RNA-DIRECTED DNA POLYMERASE (REVERSE TRANSCRIPTASE)_ RIBONUCLEASE H"/>
    <property type="match status" value="1"/>
</dbReference>
<dbReference type="PANTHER" id="PTHR33710">
    <property type="entry name" value="BNAC02G09200D PROTEIN"/>
    <property type="match status" value="1"/>
</dbReference>
<proteinExistence type="predicted"/>
<evidence type="ECO:0008006" key="4">
    <source>
        <dbReference type="Google" id="ProtNLM"/>
    </source>
</evidence>
<comment type="caution">
    <text evidence="2">The sequence shown here is derived from an EMBL/GenBank/DDBJ whole genome shotgun (WGS) entry which is preliminary data.</text>
</comment>
<dbReference type="STRING" id="49451.A0A314KIN5"/>
<accession>A0A314KIN5</accession>
<evidence type="ECO:0000313" key="2">
    <source>
        <dbReference type="EMBL" id="OIT29108.1"/>
    </source>
</evidence>
<dbReference type="Proteomes" id="UP000187609">
    <property type="component" value="Unassembled WGS sequence"/>
</dbReference>
<evidence type="ECO:0000313" key="3">
    <source>
        <dbReference type="Proteomes" id="UP000187609"/>
    </source>
</evidence>
<feature type="non-terminal residue" evidence="2">
    <location>
        <position position="1"/>
    </location>
</feature>
<keyword evidence="3" id="KW-1185">Reference proteome</keyword>
<sequence>DFNCIIDPSEKQGGNLHRMSKSMPMIQFIMDCDLIDPGFSGSQFTWCNGWAPNKRIWKRLDRVLVNQDWMNNYDSTSVVKQAWDIEVHGSPMWKFHLKLKNTCKCLSHWSKTSIGYIFDNVKDLENKVEELEHKIITNNNEYNRAELNRINALLIRAYKNEESIWKQKSGIKWFVEGEVNCKFFHSIIKGRRKRRRILQRNIILNDDNWIEGDDHIANEAVSFFQNQFTREYTDSNFSILNCIPKVINEMDNADLTANPTMEELKAVVFSLSPSSAPRPDGLS</sequence>
<dbReference type="EMBL" id="MJEQ01001865">
    <property type="protein sequence ID" value="OIT29108.1"/>
    <property type="molecule type" value="Genomic_DNA"/>
</dbReference>
<reference evidence="2" key="1">
    <citation type="submission" date="2016-11" db="EMBL/GenBank/DDBJ databases">
        <title>The genome of Nicotiana attenuata.</title>
        <authorList>
            <person name="Xu S."/>
            <person name="Brockmoeller T."/>
            <person name="Gaquerel E."/>
            <person name="Navarro A."/>
            <person name="Kuhl H."/>
            <person name="Gase K."/>
            <person name="Ling Z."/>
            <person name="Zhou W."/>
            <person name="Kreitzer C."/>
            <person name="Stanke M."/>
            <person name="Tang H."/>
            <person name="Lyons E."/>
            <person name="Pandey P."/>
            <person name="Pandey S.P."/>
            <person name="Timmermann B."/>
            <person name="Baldwin I.T."/>
        </authorList>
    </citation>
    <scope>NUCLEOTIDE SEQUENCE [LARGE SCALE GENOMIC DNA]</scope>
    <source>
        <strain evidence="2">UT</strain>
    </source>
</reference>
<protein>
    <recommendedName>
        <fullName evidence="4">RNA-directed DNA polymerase, eukaryota, reverse transcriptase zinc-binding domain protein</fullName>
    </recommendedName>
</protein>
<feature type="coiled-coil region" evidence="1">
    <location>
        <begin position="114"/>
        <end position="148"/>
    </location>
</feature>
<keyword evidence="1" id="KW-0175">Coiled coil</keyword>
<evidence type="ECO:0000256" key="1">
    <source>
        <dbReference type="SAM" id="Coils"/>
    </source>
</evidence>
<feature type="non-terminal residue" evidence="2">
    <location>
        <position position="283"/>
    </location>
</feature>
<dbReference type="Gene3D" id="3.60.10.10">
    <property type="entry name" value="Endonuclease/exonuclease/phosphatase"/>
    <property type="match status" value="1"/>
</dbReference>
<dbReference type="Gramene" id="OIT29108">
    <property type="protein sequence ID" value="OIT29108"/>
    <property type="gene ID" value="A4A49_64804"/>
</dbReference>
<name>A0A314KIN5_NICAT</name>
<gene>
    <name evidence="2" type="ORF">A4A49_64804</name>
</gene>
<dbReference type="InterPro" id="IPR036691">
    <property type="entry name" value="Endo/exonu/phosph_ase_sf"/>
</dbReference>
<dbReference type="SUPFAM" id="SSF56219">
    <property type="entry name" value="DNase I-like"/>
    <property type="match status" value="1"/>
</dbReference>
<organism evidence="2 3">
    <name type="scientific">Nicotiana attenuata</name>
    <name type="common">Coyote tobacco</name>
    <dbReference type="NCBI Taxonomy" id="49451"/>
    <lineage>
        <taxon>Eukaryota</taxon>
        <taxon>Viridiplantae</taxon>
        <taxon>Streptophyta</taxon>
        <taxon>Embryophyta</taxon>
        <taxon>Tracheophyta</taxon>
        <taxon>Spermatophyta</taxon>
        <taxon>Magnoliopsida</taxon>
        <taxon>eudicotyledons</taxon>
        <taxon>Gunneridae</taxon>
        <taxon>Pentapetalae</taxon>
        <taxon>asterids</taxon>
        <taxon>lamiids</taxon>
        <taxon>Solanales</taxon>
        <taxon>Solanaceae</taxon>
        <taxon>Nicotianoideae</taxon>
        <taxon>Nicotianeae</taxon>
        <taxon>Nicotiana</taxon>
    </lineage>
</organism>
<dbReference type="AlphaFoldDB" id="A0A314KIN5"/>